<sequence length="83" mass="9424">MSATWSFLGARADGWYPEDEENWGKAVDILVENIEAGPYYSKLPSGNIALRMVANRYKAKIKRLLILHLSTEQQSKEKSVPNK</sequence>
<accession>A0A4Z1FSI4</accession>
<dbReference type="AlphaFoldDB" id="A0A4Z1FSI4"/>
<evidence type="ECO:0000313" key="1">
    <source>
        <dbReference type="EMBL" id="TGO25872.1"/>
    </source>
</evidence>
<keyword evidence="2" id="KW-1185">Reference proteome</keyword>
<protein>
    <submittedName>
        <fullName evidence="1">Uncharacterized protein</fullName>
    </submittedName>
</protein>
<reference evidence="1 2" key="1">
    <citation type="submission" date="2017-12" db="EMBL/GenBank/DDBJ databases">
        <title>Comparative genomics of Botrytis spp.</title>
        <authorList>
            <person name="Valero-Jimenez C.A."/>
            <person name="Tapia P."/>
            <person name="Veloso J."/>
            <person name="Silva-Moreno E."/>
            <person name="Staats M."/>
            <person name="Valdes J.H."/>
            <person name="Van Kan J.A.L."/>
        </authorList>
    </citation>
    <scope>NUCLEOTIDE SEQUENCE [LARGE SCALE GENOMIC DNA]</scope>
    <source>
        <strain evidence="1 2">Bp0003</strain>
    </source>
</reference>
<name>A0A4Z1FSI4_9HELO</name>
<organism evidence="1 2">
    <name type="scientific">Botrytis paeoniae</name>
    <dbReference type="NCBI Taxonomy" id="278948"/>
    <lineage>
        <taxon>Eukaryota</taxon>
        <taxon>Fungi</taxon>
        <taxon>Dikarya</taxon>
        <taxon>Ascomycota</taxon>
        <taxon>Pezizomycotina</taxon>
        <taxon>Leotiomycetes</taxon>
        <taxon>Helotiales</taxon>
        <taxon>Sclerotiniaceae</taxon>
        <taxon>Botrytis</taxon>
    </lineage>
</organism>
<proteinExistence type="predicted"/>
<dbReference type="EMBL" id="PQXI01000071">
    <property type="protein sequence ID" value="TGO25872.1"/>
    <property type="molecule type" value="Genomic_DNA"/>
</dbReference>
<dbReference type="Proteomes" id="UP000297910">
    <property type="component" value="Unassembled WGS sequence"/>
</dbReference>
<comment type="caution">
    <text evidence="1">The sequence shown here is derived from an EMBL/GenBank/DDBJ whole genome shotgun (WGS) entry which is preliminary data.</text>
</comment>
<evidence type="ECO:0000313" key="2">
    <source>
        <dbReference type="Proteomes" id="UP000297910"/>
    </source>
</evidence>
<gene>
    <name evidence="1" type="ORF">BPAE_0071g00440</name>
</gene>